<evidence type="ECO:0000259" key="6">
    <source>
        <dbReference type="PROSITE" id="PS50066"/>
    </source>
</evidence>
<dbReference type="GeneID" id="110275368"/>
<gene>
    <name evidence="8" type="primary">LOC110275368</name>
</gene>
<dbReference type="KEGG" id="adu:110275368"/>
<evidence type="ECO:0000256" key="2">
    <source>
        <dbReference type="ARBA" id="ARBA00023015"/>
    </source>
</evidence>
<reference evidence="7" key="1">
    <citation type="journal article" date="2016" name="Nat. Genet.">
        <title>The genome sequences of Arachis duranensis and Arachis ipaensis, the diploid ancestors of cultivated peanut.</title>
        <authorList>
            <person name="Bertioli D.J."/>
            <person name="Cannon S.B."/>
            <person name="Froenicke L."/>
            <person name="Huang G."/>
            <person name="Farmer A.D."/>
            <person name="Cannon E.K."/>
            <person name="Liu X."/>
            <person name="Gao D."/>
            <person name="Clevenger J."/>
            <person name="Dash S."/>
            <person name="Ren L."/>
            <person name="Moretzsohn M.C."/>
            <person name="Shirasawa K."/>
            <person name="Huang W."/>
            <person name="Vidigal B."/>
            <person name="Abernathy B."/>
            <person name="Chu Y."/>
            <person name="Niederhuth C.E."/>
            <person name="Umale P."/>
            <person name="Araujo A.C."/>
            <person name="Kozik A."/>
            <person name="Kim K.D."/>
            <person name="Burow M.D."/>
            <person name="Varshney R.K."/>
            <person name="Wang X."/>
            <person name="Zhang X."/>
            <person name="Barkley N."/>
            <person name="Guimaraes P.M."/>
            <person name="Isobe S."/>
            <person name="Guo B."/>
            <person name="Liao B."/>
            <person name="Stalker H.T."/>
            <person name="Schmitz R.J."/>
            <person name="Scheffler B.E."/>
            <person name="Leal-Bertioli S.C."/>
            <person name="Xun X."/>
            <person name="Jackson S.A."/>
            <person name="Michelmore R."/>
            <person name="Ozias-Akins P."/>
        </authorList>
    </citation>
    <scope>NUCLEOTIDE SEQUENCE [LARGE SCALE GENOMIC DNA]</scope>
    <source>
        <strain evidence="7">cv. V14167</strain>
    </source>
</reference>
<dbReference type="RefSeq" id="XP_020986934.1">
    <property type="nucleotide sequence ID" value="XM_021131275.2"/>
</dbReference>
<organism evidence="7 8">
    <name type="scientific">Arachis duranensis</name>
    <name type="common">Wild peanut</name>
    <dbReference type="NCBI Taxonomy" id="130453"/>
    <lineage>
        <taxon>Eukaryota</taxon>
        <taxon>Viridiplantae</taxon>
        <taxon>Streptophyta</taxon>
        <taxon>Embryophyta</taxon>
        <taxon>Tracheophyta</taxon>
        <taxon>Spermatophyta</taxon>
        <taxon>Magnoliopsida</taxon>
        <taxon>eudicotyledons</taxon>
        <taxon>Gunneridae</taxon>
        <taxon>Pentapetalae</taxon>
        <taxon>rosids</taxon>
        <taxon>fabids</taxon>
        <taxon>Fabales</taxon>
        <taxon>Fabaceae</taxon>
        <taxon>Papilionoideae</taxon>
        <taxon>50 kb inversion clade</taxon>
        <taxon>dalbergioids sensu lato</taxon>
        <taxon>Dalbergieae</taxon>
        <taxon>Pterocarpus clade</taxon>
        <taxon>Arachis</taxon>
    </lineage>
</organism>
<dbReference type="GO" id="GO:0045944">
    <property type="term" value="P:positive regulation of transcription by RNA polymerase II"/>
    <property type="evidence" value="ECO:0007669"/>
    <property type="project" value="InterPro"/>
</dbReference>
<dbReference type="GO" id="GO:0000981">
    <property type="term" value="F:DNA-binding transcription factor activity, RNA polymerase II-specific"/>
    <property type="evidence" value="ECO:0007669"/>
    <property type="project" value="TreeGrafter"/>
</dbReference>
<evidence type="ECO:0000313" key="8">
    <source>
        <dbReference type="RefSeq" id="XP_020986934.1"/>
    </source>
</evidence>
<name>A0A6P5MPW7_ARADU</name>
<dbReference type="PANTHER" id="PTHR11945:SF762">
    <property type="entry name" value="AGAMOUS-LIKE MADS-BOX PROTEIN AGL62"/>
    <property type="match status" value="1"/>
</dbReference>
<dbReference type="CDD" id="cd00265">
    <property type="entry name" value="MADS_MEF2_like"/>
    <property type="match status" value="1"/>
</dbReference>
<evidence type="ECO:0000256" key="1">
    <source>
        <dbReference type="ARBA" id="ARBA00004123"/>
    </source>
</evidence>
<dbReference type="FunFam" id="3.40.1810.10:FF:000006">
    <property type="entry name" value="Agamous-like MADS-box protein AGL62"/>
    <property type="match status" value="1"/>
</dbReference>
<dbReference type="InterPro" id="IPR033896">
    <property type="entry name" value="MEF2-like_N"/>
</dbReference>
<evidence type="ECO:0000256" key="3">
    <source>
        <dbReference type="ARBA" id="ARBA00023125"/>
    </source>
</evidence>
<keyword evidence="7" id="KW-1185">Reference proteome</keyword>
<evidence type="ECO:0000256" key="5">
    <source>
        <dbReference type="ARBA" id="ARBA00023242"/>
    </source>
</evidence>
<evidence type="ECO:0000313" key="7">
    <source>
        <dbReference type="Proteomes" id="UP000515211"/>
    </source>
</evidence>
<dbReference type="Proteomes" id="UP000515211">
    <property type="component" value="Chromosome 9"/>
</dbReference>
<evidence type="ECO:0000256" key="4">
    <source>
        <dbReference type="ARBA" id="ARBA00023163"/>
    </source>
</evidence>
<dbReference type="InterPro" id="IPR002100">
    <property type="entry name" value="TF_MADSbox"/>
</dbReference>
<reference evidence="8" key="2">
    <citation type="submission" date="2025-08" db="UniProtKB">
        <authorList>
            <consortium name="RefSeq"/>
        </authorList>
    </citation>
    <scope>IDENTIFICATION</scope>
    <source>
        <tissue evidence="8">Whole plant</tissue>
    </source>
</reference>
<dbReference type="PANTHER" id="PTHR11945">
    <property type="entry name" value="MADS BOX PROTEIN"/>
    <property type="match status" value="1"/>
</dbReference>
<dbReference type="AlphaFoldDB" id="A0A6P5MPW7"/>
<keyword evidence="4" id="KW-0804">Transcription</keyword>
<feature type="domain" description="MADS-box" evidence="6">
    <location>
        <begin position="11"/>
        <end position="71"/>
    </location>
</feature>
<proteinExistence type="predicted"/>
<dbReference type="InterPro" id="IPR036879">
    <property type="entry name" value="TF_MADSbox_sf"/>
</dbReference>
<dbReference type="PRINTS" id="PR00404">
    <property type="entry name" value="MADSDOMAIN"/>
</dbReference>
<keyword evidence="2" id="KW-0805">Transcription regulation</keyword>
<keyword evidence="3" id="KW-0238">DNA-binding</keyword>
<protein>
    <submittedName>
        <fullName evidence="8">Agamous-like MADS-box protein AGL61</fullName>
    </submittedName>
</protein>
<accession>A0A6P5MPW7</accession>
<dbReference type="GO" id="GO:0005634">
    <property type="term" value="C:nucleus"/>
    <property type="evidence" value="ECO:0007669"/>
    <property type="project" value="UniProtKB-SubCell"/>
</dbReference>
<dbReference type="SMART" id="SM00432">
    <property type="entry name" value="MADS"/>
    <property type="match status" value="1"/>
</dbReference>
<dbReference type="Pfam" id="PF00319">
    <property type="entry name" value="SRF-TF"/>
    <property type="match status" value="1"/>
</dbReference>
<comment type="subcellular location">
    <subcellularLocation>
        <location evidence="1">Nucleus</location>
    </subcellularLocation>
</comment>
<dbReference type="GO" id="GO:0046983">
    <property type="term" value="F:protein dimerization activity"/>
    <property type="evidence" value="ECO:0007669"/>
    <property type="project" value="InterPro"/>
</dbReference>
<sequence length="177" mass="20642">MEMLKQKKKTTGRKRIEIKKLEKEANKQVTFSKRRAGMFKKASELCILCNAHVAIIVFSPADKLFCFGEPSTEAVVERYLKGSPDFEPIKSSERKKPVSCEEHNRKYEEAMKALELEKKNKADVEGFAKVWGRGEWWNEEIHEMSVEQLEQFLVAIYELRSRLLQRAAEIMMMHGML</sequence>
<dbReference type="Gene3D" id="3.40.1810.10">
    <property type="entry name" value="Transcription factor, MADS-box"/>
    <property type="match status" value="1"/>
</dbReference>
<dbReference type="GO" id="GO:0000978">
    <property type="term" value="F:RNA polymerase II cis-regulatory region sequence-specific DNA binding"/>
    <property type="evidence" value="ECO:0007669"/>
    <property type="project" value="TreeGrafter"/>
</dbReference>
<keyword evidence="5" id="KW-0539">Nucleus</keyword>
<dbReference type="SUPFAM" id="SSF55455">
    <property type="entry name" value="SRF-like"/>
    <property type="match status" value="1"/>
</dbReference>
<dbReference type="PROSITE" id="PS50066">
    <property type="entry name" value="MADS_BOX_2"/>
    <property type="match status" value="1"/>
</dbReference>